<gene>
    <name evidence="2" type="ORF">F902_01440</name>
</gene>
<dbReference type="HOGENOM" id="CLU_1227765_0_0_6"/>
<keyword evidence="3" id="KW-1185">Reference proteome</keyword>
<dbReference type="OrthoDB" id="7862491at2"/>
<evidence type="ECO:0000313" key="3">
    <source>
        <dbReference type="Proteomes" id="UP000013084"/>
    </source>
</evidence>
<comment type="caution">
    <text evidence="2">The sequence shown here is derived from an EMBL/GenBank/DDBJ whole genome shotgun (WGS) entry which is preliminary data.</text>
</comment>
<dbReference type="RefSeq" id="WP_005202222.1">
    <property type="nucleotide sequence ID" value="NZ_KB850072.1"/>
</dbReference>
<dbReference type="EMBL" id="APRN01000035">
    <property type="protein sequence ID" value="ENX58813.1"/>
    <property type="molecule type" value="Genomic_DNA"/>
</dbReference>
<dbReference type="AlphaFoldDB" id="N9RLF9"/>
<organism evidence="2 3">
    <name type="scientific">Acinetobacter higginsii</name>
    <dbReference type="NCBI Taxonomy" id="70347"/>
    <lineage>
        <taxon>Bacteria</taxon>
        <taxon>Pseudomonadati</taxon>
        <taxon>Pseudomonadota</taxon>
        <taxon>Gammaproteobacteria</taxon>
        <taxon>Moraxellales</taxon>
        <taxon>Moraxellaceae</taxon>
        <taxon>Acinetobacter</taxon>
    </lineage>
</organism>
<keyword evidence="1" id="KW-0175">Coiled coil</keyword>
<evidence type="ECO:0000313" key="2">
    <source>
        <dbReference type="EMBL" id="ENX58813.1"/>
    </source>
</evidence>
<proteinExistence type="predicted"/>
<reference evidence="2 3" key="1">
    <citation type="submission" date="2013-02" db="EMBL/GenBank/DDBJ databases">
        <title>The Genome Sequence of Acinetobacter sp. CIP 70.18.</title>
        <authorList>
            <consortium name="The Broad Institute Genome Sequencing Platform"/>
            <consortium name="The Broad Institute Genome Sequencing Center for Infectious Disease"/>
            <person name="Cerqueira G."/>
            <person name="Feldgarden M."/>
            <person name="Courvalin P."/>
            <person name="Perichon B."/>
            <person name="Grillot-Courvalin C."/>
            <person name="Clermont D."/>
            <person name="Rocha E."/>
            <person name="Yoon E.-J."/>
            <person name="Nemec A."/>
            <person name="Walker B."/>
            <person name="Young S.K."/>
            <person name="Zeng Q."/>
            <person name="Gargeya S."/>
            <person name="Fitzgerald M."/>
            <person name="Haas B."/>
            <person name="Abouelleil A."/>
            <person name="Alvarado L."/>
            <person name="Arachchi H.M."/>
            <person name="Berlin A.M."/>
            <person name="Chapman S.B."/>
            <person name="Dewar J."/>
            <person name="Goldberg J."/>
            <person name="Griggs A."/>
            <person name="Gujja S."/>
            <person name="Hansen M."/>
            <person name="Howarth C."/>
            <person name="Imamovic A."/>
            <person name="Larimer J."/>
            <person name="McCowan C."/>
            <person name="Murphy C."/>
            <person name="Neiman D."/>
            <person name="Pearson M."/>
            <person name="Priest M."/>
            <person name="Roberts A."/>
            <person name="Saif S."/>
            <person name="Shea T."/>
            <person name="Sisk P."/>
            <person name="Sykes S."/>
            <person name="Wortman J."/>
            <person name="Nusbaum C."/>
            <person name="Birren B."/>
        </authorList>
    </citation>
    <scope>NUCLEOTIDE SEQUENCE [LARGE SCALE GENOMIC DNA]</scope>
    <source>
        <strain evidence="2 3">CIP 70.18</strain>
    </source>
</reference>
<evidence type="ECO:0000256" key="1">
    <source>
        <dbReference type="SAM" id="Coils"/>
    </source>
</evidence>
<feature type="coiled-coil region" evidence="1">
    <location>
        <begin position="70"/>
        <end position="135"/>
    </location>
</feature>
<dbReference type="PATRIC" id="fig|1217700.3.peg.1384"/>
<sequence>MTIEVKKIESGYAVKFPFELKDNFKSVFKTAKWNPIAKQWEVGPRSFKKLTEWTESAEQVDAEIEKSKEVEEAEADLFSAKAELETIKNSITAKRKTHQEWQVILDELKTVKESIEIAKADRKAEEDEILKTRSQIQNFLNGVIDFDRIQKAKSEMSNLHRKVGERAKFDAQRSIIKEECEKLRNVGFISPALEYLASINYNRPDRDRISDCPDVLNIRPLKQDE</sequence>
<protein>
    <submittedName>
        <fullName evidence="2">Uncharacterized protein</fullName>
    </submittedName>
</protein>
<dbReference type="Proteomes" id="UP000013084">
    <property type="component" value="Unassembled WGS sequence"/>
</dbReference>
<name>N9RLF9_9GAMM</name>
<accession>N9RLF9</accession>